<evidence type="ECO:0000313" key="2">
    <source>
        <dbReference type="EMBL" id="PNW70307.1"/>
    </source>
</evidence>
<dbReference type="EMBL" id="CM008978">
    <property type="protein sequence ID" value="PNW70307.1"/>
    <property type="molecule type" value="Genomic_DNA"/>
</dbReference>
<dbReference type="SUPFAM" id="SSF48371">
    <property type="entry name" value="ARM repeat"/>
    <property type="match status" value="2"/>
</dbReference>
<protein>
    <submittedName>
        <fullName evidence="2">Uncharacterized protein</fullName>
    </submittedName>
</protein>
<feature type="region of interest" description="Disordered" evidence="1">
    <location>
        <begin position="420"/>
        <end position="440"/>
    </location>
</feature>
<dbReference type="GeneID" id="5726002"/>
<dbReference type="Proteomes" id="UP000006906">
    <property type="component" value="Chromosome 17"/>
</dbReference>
<gene>
    <name evidence="2" type="ORF">CHLRE_17g714400v5</name>
</gene>
<keyword evidence="3" id="KW-1185">Reference proteome</keyword>
<evidence type="ECO:0000256" key="1">
    <source>
        <dbReference type="SAM" id="MobiDB-lite"/>
    </source>
</evidence>
<proteinExistence type="predicted"/>
<dbReference type="OrthoDB" id="543803at2759"/>
<dbReference type="Gramene" id="PNW70307">
    <property type="protein sequence ID" value="PNW70307"/>
    <property type="gene ID" value="CHLRE_17g714400v5"/>
</dbReference>
<name>A0A2K3CPV3_CHLRE</name>
<feature type="region of interest" description="Disordered" evidence="1">
    <location>
        <begin position="314"/>
        <end position="369"/>
    </location>
</feature>
<dbReference type="InParanoid" id="A0A2K3CPV3"/>
<dbReference type="InterPro" id="IPR016024">
    <property type="entry name" value="ARM-type_fold"/>
</dbReference>
<dbReference type="InterPro" id="IPR011989">
    <property type="entry name" value="ARM-like"/>
</dbReference>
<feature type="region of interest" description="Disordered" evidence="1">
    <location>
        <begin position="455"/>
        <end position="479"/>
    </location>
</feature>
<sequence length="672" mass="67862">MADVGLSGDERKKKSVFYQTCTSTFKDDFPTLVKCLKASDSTGNPHTRQEAGFLLWHHALEGEEVGGLVSAGVIAACVSCLDTADSTITDKGCCAGILLAMVADDEEVAEAAMKARAATSSNSCLEVLHSVVMLRDATNARAYAAKALHALAKHAMGPFLRSLAASVDASGGGGGPLSGVLPKYISVWGGMDQKDAVVIGALAGVVMQVIREKPDLAMSVVEAGGVEALLGVLTRQKSEAAGTAAAALLAVLVPAVEGATERLVAAGGIALLADVIGPPPRSILTWEQHTLAEQAAAEAAAAAALAASASSASLGGSGRGGGAGGGAGEATPTAGTPKGGAPGKAGNVNAAEPTSPSGAAAPTPNGLKTRFSRDVTKDLAGLNLGDGGAGAPPQLNGYGNPVPPVRVQLPLVIPGLAHGGGGGSGAASPGLSPQPSSYSALAAEGSSMTVATTATAASNGGGRGGAAAGPPPLPHPTDFSTNRSAIRWILLPGLDLASYAAACLAALLHNPEWLAQVDGRLVTHRILAQVKAVAAPKPAPEGKKKNKKKGLTLTPEQSAALTRLLGVVKILSTTNINRYRIAHLDALPALLSLYDEGPDYLLRNHCQNILLNVAVLAENGRQLLDAKMPEEFLVSNPMRLTRDERAGLRCEFPLDGALEDAAVTASITSITK</sequence>
<organism evidence="2 3">
    <name type="scientific">Chlamydomonas reinhardtii</name>
    <name type="common">Chlamydomonas smithii</name>
    <dbReference type="NCBI Taxonomy" id="3055"/>
    <lineage>
        <taxon>Eukaryota</taxon>
        <taxon>Viridiplantae</taxon>
        <taxon>Chlorophyta</taxon>
        <taxon>core chlorophytes</taxon>
        <taxon>Chlorophyceae</taxon>
        <taxon>CS clade</taxon>
        <taxon>Chlamydomonadales</taxon>
        <taxon>Chlamydomonadaceae</taxon>
        <taxon>Chlamydomonas</taxon>
    </lineage>
</organism>
<dbReference type="Gene3D" id="1.25.10.10">
    <property type="entry name" value="Leucine-rich Repeat Variant"/>
    <property type="match status" value="1"/>
</dbReference>
<dbReference type="RefSeq" id="XP_042914594.1">
    <property type="nucleotide sequence ID" value="XM_043072135.1"/>
</dbReference>
<dbReference type="ExpressionAtlas" id="A0A2K3CPV3">
    <property type="expression patterns" value="baseline"/>
</dbReference>
<dbReference type="AlphaFoldDB" id="A0A2K3CPV3"/>
<evidence type="ECO:0000313" key="3">
    <source>
        <dbReference type="Proteomes" id="UP000006906"/>
    </source>
</evidence>
<dbReference type="KEGG" id="cre:CHLRE_17g714400v5"/>
<feature type="compositionally biased region" description="Low complexity" evidence="1">
    <location>
        <begin position="344"/>
        <end position="364"/>
    </location>
</feature>
<dbReference type="OMA" id="YGEANDY"/>
<reference evidence="2 3" key="1">
    <citation type="journal article" date="2007" name="Science">
        <title>The Chlamydomonas genome reveals the evolution of key animal and plant functions.</title>
        <authorList>
            <person name="Merchant S.S."/>
            <person name="Prochnik S.E."/>
            <person name="Vallon O."/>
            <person name="Harris E.H."/>
            <person name="Karpowicz S.J."/>
            <person name="Witman G.B."/>
            <person name="Terry A."/>
            <person name="Salamov A."/>
            <person name="Fritz-Laylin L.K."/>
            <person name="Marechal-Drouard L."/>
            <person name="Marshall W.F."/>
            <person name="Qu L.H."/>
            <person name="Nelson D.R."/>
            <person name="Sanderfoot A.A."/>
            <person name="Spalding M.H."/>
            <person name="Kapitonov V.V."/>
            <person name="Ren Q."/>
            <person name="Ferris P."/>
            <person name="Lindquist E."/>
            <person name="Shapiro H."/>
            <person name="Lucas S.M."/>
            <person name="Grimwood J."/>
            <person name="Schmutz J."/>
            <person name="Cardol P."/>
            <person name="Cerutti H."/>
            <person name="Chanfreau G."/>
            <person name="Chen C.L."/>
            <person name="Cognat V."/>
            <person name="Croft M.T."/>
            <person name="Dent R."/>
            <person name="Dutcher S."/>
            <person name="Fernandez E."/>
            <person name="Fukuzawa H."/>
            <person name="Gonzalez-Ballester D."/>
            <person name="Gonzalez-Halphen D."/>
            <person name="Hallmann A."/>
            <person name="Hanikenne M."/>
            <person name="Hippler M."/>
            <person name="Inwood W."/>
            <person name="Jabbari K."/>
            <person name="Kalanon M."/>
            <person name="Kuras R."/>
            <person name="Lefebvre P.A."/>
            <person name="Lemaire S.D."/>
            <person name="Lobanov A.V."/>
            <person name="Lohr M."/>
            <person name="Manuell A."/>
            <person name="Meier I."/>
            <person name="Mets L."/>
            <person name="Mittag M."/>
            <person name="Mittelmeier T."/>
            <person name="Moroney J.V."/>
            <person name="Moseley J."/>
            <person name="Napoli C."/>
            <person name="Nedelcu A.M."/>
            <person name="Niyogi K."/>
            <person name="Novoselov S.V."/>
            <person name="Paulsen I.T."/>
            <person name="Pazour G."/>
            <person name="Purton S."/>
            <person name="Ral J.P."/>
            <person name="Riano-Pachon D.M."/>
            <person name="Riekhof W."/>
            <person name="Rymarquis L."/>
            <person name="Schroda M."/>
            <person name="Stern D."/>
            <person name="Umen J."/>
            <person name="Willows R."/>
            <person name="Wilson N."/>
            <person name="Zimmer S.L."/>
            <person name="Allmer J."/>
            <person name="Balk J."/>
            <person name="Bisova K."/>
            <person name="Chen C.J."/>
            <person name="Elias M."/>
            <person name="Gendler K."/>
            <person name="Hauser C."/>
            <person name="Lamb M.R."/>
            <person name="Ledford H."/>
            <person name="Long J.C."/>
            <person name="Minagawa J."/>
            <person name="Page M.D."/>
            <person name="Pan J."/>
            <person name="Pootakham W."/>
            <person name="Roje S."/>
            <person name="Rose A."/>
            <person name="Stahlberg E."/>
            <person name="Terauchi A.M."/>
            <person name="Yang P."/>
            <person name="Ball S."/>
            <person name="Bowler C."/>
            <person name="Dieckmann C.L."/>
            <person name="Gladyshev V.N."/>
            <person name="Green P."/>
            <person name="Jorgensen R."/>
            <person name="Mayfield S."/>
            <person name="Mueller-Roeber B."/>
            <person name="Rajamani S."/>
            <person name="Sayre R.T."/>
            <person name="Brokstein P."/>
            <person name="Dubchak I."/>
            <person name="Goodstein D."/>
            <person name="Hornick L."/>
            <person name="Huang Y.W."/>
            <person name="Jhaveri J."/>
            <person name="Luo Y."/>
            <person name="Martinez D."/>
            <person name="Ngau W.C."/>
            <person name="Otillar B."/>
            <person name="Poliakov A."/>
            <person name="Porter A."/>
            <person name="Szajkowski L."/>
            <person name="Werner G."/>
            <person name="Zhou K."/>
            <person name="Grigoriev I.V."/>
            <person name="Rokhsar D.S."/>
            <person name="Grossman A.R."/>
        </authorList>
    </citation>
    <scope>NUCLEOTIDE SEQUENCE [LARGE SCALE GENOMIC DNA]</scope>
    <source>
        <strain evidence="3">CC-503</strain>
    </source>
</reference>
<feature type="region of interest" description="Disordered" evidence="1">
    <location>
        <begin position="382"/>
        <end position="402"/>
    </location>
</feature>
<feature type="compositionally biased region" description="Low complexity" evidence="1">
    <location>
        <begin position="426"/>
        <end position="437"/>
    </location>
</feature>
<feature type="compositionally biased region" description="Gly residues" evidence="1">
    <location>
        <begin position="315"/>
        <end position="328"/>
    </location>
</feature>
<accession>A0A2K3CPV3</accession>